<proteinExistence type="predicted"/>
<accession>A0A0A0L5A1</accession>
<gene>
    <name evidence="1" type="ORF">Csa_4G646050</name>
</gene>
<organism evidence="1 2">
    <name type="scientific">Cucumis sativus</name>
    <name type="common">Cucumber</name>
    <dbReference type="NCBI Taxonomy" id="3659"/>
    <lineage>
        <taxon>Eukaryota</taxon>
        <taxon>Viridiplantae</taxon>
        <taxon>Streptophyta</taxon>
        <taxon>Embryophyta</taxon>
        <taxon>Tracheophyta</taxon>
        <taxon>Spermatophyta</taxon>
        <taxon>Magnoliopsida</taxon>
        <taxon>eudicotyledons</taxon>
        <taxon>Gunneridae</taxon>
        <taxon>Pentapetalae</taxon>
        <taxon>rosids</taxon>
        <taxon>fabids</taxon>
        <taxon>Cucurbitales</taxon>
        <taxon>Cucurbitaceae</taxon>
        <taxon>Benincaseae</taxon>
        <taxon>Cucumis</taxon>
    </lineage>
</organism>
<reference evidence="1 2" key="2">
    <citation type="journal article" date="2009" name="PLoS ONE">
        <title>An integrated genetic and cytogenetic map of the cucumber genome.</title>
        <authorList>
            <person name="Ren Y."/>
            <person name="Zhang Z."/>
            <person name="Liu J."/>
            <person name="Staub J.E."/>
            <person name="Han Y."/>
            <person name="Cheng Z."/>
            <person name="Li X."/>
            <person name="Lu J."/>
            <person name="Miao H."/>
            <person name="Kang H."/>
            <person name="Xie B."/>
            <person name="Gu X."/>
            <person name="Wang X."/>
            <person name="Du Y."/>
            <person name="Jin W."/>
            <person name="Huang S."/>
        </authorList>
    </citation>
    <scope>NUCLEOTIDE SEQUENCE [LARGE SCALE GENOMIC DNA]</scope>
    <source>
        <strain evidence="2">cv. 9930</strain>
    </source>
</reference>
<keyword evidence="2" id="KW-1185">Reference proteome</keyword>
<dbReference type="Gramene" id="KGN55331">
    <property type="protein sequence ID" value="KGN55331"/>
    <property type="gene ID" value="Csa_4G646050"/>
</dbReference>
<evidence type="ECO:0000313" key="2">
    <source>
        <dbReference type="Proteomes" id="UP000029981"/>
    </source>
</evidence>
<name>A0A0A0L5A1_CUCSA</name>
<dbReference type="AlphaFoldDB" id="A0A0A0L5A1"/>
<evidence type="ECO:0000313" key="1">
    <source>
        <dbReference type="EMBL" id="KGN55331.1"/>
    </source>
</evidence>
<reference evidence="1 2" key="1">
    <citation type="journal article" date="2009" name="Nat. Genet.">
        <title>The genome of the cucumber, Cucumis sativus L.</title>
        <authorList>
            <person name="Huang S."/>
            <person name="Li R."/>
            <person name="Zhang Z."/>
            <person name="Li L."/>
            <person name="Gu X."/>
            <person name="Fan W."/>
            <person name="Lucas W.J."/>
            <person name="Wang X."/>
            <person name="Xie B."/>
            <person name="Ni P."/>
            <person name="Ren Y."/>
            <person name="Zhu H."/>
            <person name="Li J."/>
            <person name="Lin K."/>
            <person name="Jin W."/>
            <person name="Fei Z."/>
            <person name="Li G."/>
            <person name="Staub J."/>
            <person name="Kilian A."/>
            <person name="van der Vossen E.A."/>
            <person name="Wu Y."/>
            <person name="Guo J."/>
            <person name="He J."/>
            <person name="Jia Z."/>
            <person name="Ren Y."/>
            <person name="Tian G."/>
            <person name="Lu Y."/>
            <person name="Ruan J."/>
            <person name="Qian W."/>
            <person name="Wang M."/>
            <person name="Huang Q."/>
            <person name="Li B."/>
            <person name="Xuan Z."/>
            <person name="Cao J."/>
            <person name="Asan"/>
            <person name="Wu Z."/>
            <person name="Zhang J."/>
            <person name="Cai Q."/>
            <person name="Bai Y."/>
            <person name="Zhao B."/>
            <person name="Han Y."/>
            <person name="Li Y."/>
            <person name="Li X."/>
            <person name="Wang S."/>
            <person name="Shi Q."/>
            <person name="Liu S."/>
            <person name="Cho W.K."/>
            <person name="Kim J.Y."/>
            <person name="Xu Y."/>
            <person name="Heller-Uszynska K."/>
            <person name="Miao H."/>
            <person name="Cheng Z."/>
            <person name="Zhang S."/>
            <person name="Wu J."/>
            <person name="Yang Y."/>
            <person name="Kang H."/>
            <person name="Li M."/>
            <person name="Liang H."/>
            <person name="Ren X."/>
            <person name="Shi Z."/>
            <person name="Wen M."/>
            <person name="Jian M."/>
            <person name="Yang H."/>
            <person name="Zhang G."/>
            <person name="Yang Z."/>
            <person name="Chen R."/>
            <person name="Liu S."/>
            <person name="Li J."/>
            <person name="Ma L."/>
            <person name="Liu H."/>
            <person name="Zhou Y."/>
            <person name="Zhao J."/>
            <person name="Fang X."/>
            <person name="Li G."/>
            <person name="Fang L."/>
            <person name="Li Y."/>
            <person name="Liu D."/>
            <person name="Zheng H."/>
            <person name="Zhang Y."/>
            <person name="Qin N."/>
            <person name="Li Z."/>
            <person name="Yang G."/>
            <person name="Yang S."/>
            <person name="Bolund L."/>
            <person name="Kristiansen K."/>
            <person name="Zheng H."/>
            <person name="Li S."/>
            <person name="Zhang X."/>
            <person name="Yang H."/>
            <person name="Wang J."/>
            <person name="Sun R."/>
            <person name="Zhang B."/>
            <person name="Jiang S."/>
            <person name="Wang J."/>
            <person name="Du Y."/>
            <person name="Li S."/>
        </authorList>
    </citation>
    <scope>NUCLEOTIDE SEQUENCE [LARGE SCALE GENOMIC DNA]</scope>
    <source>
        <strain evidence="2">cv. 9930</strain>
    </source>
</reference>
<protein>
    <submittedName>
        <fullName evidence="1">Uncharacterized protein</fullName>
    </submittedName>
</protein>
<dbReference type="EMBL" id="CM002925">
    <property type="protein sequence ID" value="KGN55331.1"/>
    <property type="molecule type" value="Genomic_DNA"/>
</dbReference>
<reference evidence="1 2" key="3">
    <citation type="journal article" date="2010" name="BMC Genomics">
        <title>Transcriptome sequencing and comparative analysis of cucumber flowers with different sex types.</title>
        <authorList>
            <person name="Guo S."/>
            <person name="Zheng Y."/>
            <person name="Joung J.G."/>
            <person name="Liu S."/>
            <person name="Zhang Z."/>
            <person name="Crasta O.R."/>
            <person name="Sobral B.W."/>
            <person name="Xu Y."/>
            <person name="Huang S."/>
            <person name="Fei Z."/>
        </authorList>
    </citation>
    <scope>NUCLEOTIDE SEQUENCE [LARGE SCALE GENOMIC DNA]</scope>
    <source>
        <strain evidence="2">cv. 9930</strain>
    </source>
</reference>
<dbReference type="Proteomes" id="UP000029981">
    <property type="component" value="Chromosome 4"/>
</dbReference>
<reference evidence="1 2" key="4">
    <citation type="journal article" date="2011" name="BMC Genomics">
        <title>RNA-Seq improves annotation of protein-coding genes in the cucumber genome.</title>
        <authorList>
            <person name="Li Z."/>
            <person name="Zhang Z."/>
            <person name="Yan P."/>
            <person name="Huang S."/>
            <person name="Fei Z."/>
            <person name="Lin K."/>
        </authorList>
    </citation>
    <scope>NUCLEOTIDE SEQUENCE [LARGE SCALE GENOMIC DNA]</scope>
    <source>
        <strain evidence="2">cv. 9930</strain>
    </source>
</reference>
<sequence>MGGAGGIHHCLLIVLESDSVPSRVYRLLSRRLYPLPLKNLTNVDASRPSIKDNPSRLLVALNSTDGFLSCFVNADFSGRPALRLAAIKEGATH</sequence>